<dbReference type="Proteomes" id="UP001174936">
    <property type="component" value="Unassembled WGS sequence"/>
</dbReference>
<gene>
    <name evidence="1" type="ORF">B0T16DRAFT_160091</name>
</gene>
<comment type="caution">
    <text evidence="1">The sequence shown here is derived from an EMBL/GenBank/DDBJ whole genome shotgun (WGS) entry which is preliminary data.</text>
</comment>
<dbReference type="AlphaFoldDB" id="A0AA39Y5L9"/>
<reference evidence="1" key="1">
    <citation type="submission" date="2023-06" db="EMBL/GenBank/DDBJ databases">
        <title>Genome-scale phylogeny and comparative genomics of the fungal order Sordariales.</title>
        <authorList>
            <consortium name="Lawrence Berkeley National Laboratory"/>
            <person name="Hensen N."/>
            <person name="Bonometti L."/>
            <person name="Westerberg I."/>
            <person name="Brannstrom I.O."/>
            <person name="Guillou S."/>
            <person name="Cros-Aarteil S."/>
            <person name="Calhoun S."/>
            <person name="Haridas S."/>
            <person name="Kuo A."/>
            <person name="Mondo S."/>
            <person name="Pangilinan J."/>
            <person name="Riley R."/>
            <person name="Labutti K."/>
            <person name="Andreopoulos B."/>
            <person name="Lipzen A."/>
            <person name="Chen C."/>
            <person name="Yanf M."/>
            <person name="Daum C."/>
            <person name="Ng V."/>
            <person name="Clum A."/>
            <person name="Steindorff A."/>
            <person name="Ohm R."/>
            <person name="Martin F."/>
            <person name="Silar P."/>
            <person name="Natvig D."/>
            <person name="Lalanne C."/>
            <person name="Gautier V."/>
            <person name="Ament-Velasquez S.L."/>
            <person name="Kruys A."/>
            <person name="Hutchinson M.I."/>
            <person name="Powell A.J."/>
            <person name="Barry K."/>
            <person name="Miller A.N."/>
            <person name="Grigoriev I.V."/>
            <person name="Debuchy R."/>
            <person name="Gladieux P."/>
            <person name="Thoren M.H."/>
            <person name="Johannesson H."/>
        </authorList>
    </citation>
    <scope>NUCLEOTIDE SEQUENCE</scope>
    <source>
        <strain evidence="1">SMH2532-1</strain>
    </source>
</reference>
<organism evidence="1 2">
    <name type="scientific">Cercophora newfieldiana</name>
    <dbReference type="NCBI Taxonomy" id="92897"/>
    <lineage>
        <taxon>Eukaryota</taxon>
        <taxon>Fungi</taxon>
        <taxon>Dikarya</taxon>
        <taxon>Ascomycota</taxon>
        <taxon>Pezizomycotina</taxon>
        <taxon>Sordariomycetes</taxon>
        <taxon>Sordariomycetidae</taxon>
        <taxon>Sordariales</taxon>
        <taxon>Lasiosphaeriaceae</taxon>
        <taxon>Cercophora</taxon>
    </lineage>
</organism>
<accession>A0AA39Y5L9</accession>
<protein>
    <submittedName>
        <fullName evidence="1">Uncharacterized protein</fullName>
    </submittedName>
</protein>
<evidence type="ECO:0000313" key="2">
    <source>
        <dbReference type="Proteomes" id="UP001174936"/>
    </source>
</evidence>
<sequence length="310" mass="34745">MSLGPQIYMGHGFVEPPMFKISSGILRVSMNIRKVGDQELRFLDPFLSSFVQRGYAHRLQKFNIRFNPEGLPTLDNAAHSCPLYLGCSSALGSFRDSIYQTPNKSPCFLLSRISGGGQGYHFTRFRQIVGCIPYEVWQSCELVTCSISLRYSPNLWEGDAKCMWLSCPVGWLGPEPQFSSGPMTKTSWSNDYVRDAAAMTTYQFQLHARAPFILITCGFCADGYVLKVVSLESQASQVEIHSTDPNVYLRYEKTYVDPFKGSGPVAMVRHQFSGYELIATLVARPLDQEAMFRNHKVFLALRHISASGSA</sequence>
<dbReference type="EMBL" id="JAULSV010000004">
    <property type="protein sequence ID" value="KAK0646368.1"/>
    <property type="molecule type" value="Genomic_DNA"/>
</dbReference>
<keyword evidence="2" id="KW-1185">Reference proteome</keyword>
<evidence type="ECO:0000313" key="1">
    <source>
        <dbReference type="EMBL" id="KAK0646368.1"/>
    </source>
</evidence>
<name>A0AA39Y5L9_9PEZI</name>
<proteinExistence type="predicted"/>